<name>A0A5C1QHZ7_9SPIO</name>
<feature type="transmembrane region" description="Helical" evidence="1">
    <location>
        <begin position="21"/>
        <end position="44"/>
    </location>
</feature>
<dbReference type="AlphaFoldDB" id="A0A5C1QHZ7"/>
<dbReference type="KEGG" id="sper:EW093_16205"/>
<reference evidence="2 3" key="1">
    <citation type="submission" date="2019-02" db="EMBL/GenBank/DDBJ databases">
        <authorList>
            <person name="Fomenkov A."/>
            <person name="Dubinina G."/>
            <person name="Grabovich M."/>
            <person name="Vincze T."/>
            <person name="Roberts R.J."/>
        </authorList>
    </citation>
    <scope>NUCLEOTIDE SEQUENCE [LARGE SCALE GENOMIC DNA]</scope>
    <source>
        <strain evidence="2 3">P</strain>
    </source>
</reference>
<dbReference type="Proteomes" id="UP000323824">
    <property type="component" value="Chromosome"/>
</dbReference>
<evidence type="ECO:0000313" key="3">
    <source>
        <dbReference type="Proteomes" id="UP000323824"/>
    </source>
</evidence>
<dbReference type="RefSeq" id="WP_149569398.1">
    <property type="nucleotide sequence ID" value="NZ_CP035807.1"/>
</dbReference>
<dbReference type="EMBL" id="CP035807">
    <property type="protein sequence ID" value="QEN06164.1"/>
    <property type="molecule type" value="Genomic_DNA"/>
</dbReference>
<accession>A0A5C1QHZ7</accession>
<protein>
    <submittedName>
        <fullName evidence="2">Uncharacterized protein</fullName>
    </submittedName>
</protein>
<keyword evidence="1" id="KW-1133">Transmembrane helix</keyword>
<evidence type="ECO:0000313" key="2">
    <source>
        <dbReference type="EMBL" id="QEN06164.1"/>
    </source>
</evidence>
<organism evidence="2 3">
    <name type="scientific">Thiospirochaeta perfilievii</name>
    <dbReference type="NCBI Taxonomy" id="252967"/>
    <lineage>
        <taxon>Bacteria</taxon>
        <taxon>Pseudomonadati</taxon>
        <taxon>Spirochaetota</taxon>
        <taxon>Spirochaetia</taxon>
        <taxon>Spirochaetales</taxon>
        <taxon>Spirochaetaceae</taxon>
        <taxon>Thiospirochaeta</taxon>
    </lineage>
</organism>
<proteinExistence type="predicted"/>
<keyword evidence="1" id="KW-0812">Transmembrane</keyword>
<feature type="transmembrane region" description="Helical" evidence="1">
    <location>
        <begin position="122"/>
        <end position="143"/>
    </location>
</feature>
<gene>
    <name evidence="2" type="ORF">EW093_16205</name>
</gene>
<feature type="transmembrane region" description="Helical" evidence="1">
    <location>
        <begin position="87"/>
        <end position="116"/>
    </location>
</feature>
<keyword evidence="1" id="KW-0472">Membrane</keyword>
<keyword evidence="3" id="KW-1185">Reference proteome</keyword>
<reference evidence="2 3" key="2">
    <citation type="submission" date="2019-09" db="EMBL/GenBank/DDBJ databases">
        <title>Complete Genome Sequence and Methylome Analysis of free living Spirochaetas.</title>
        <authorList>
            <person name="Leshcheva N."/>
            <person name="Mikheeva N."/>
        </authorList>
    </citation>
    <scope>NUCLEOTIDE SEQUENCE [LARGE SCALE GENOMIC DNA]</scope>
    <source>
        <strain evidence="2 3">P</strain>
    </source>
</reference>
<evidence type="ECO:0000256" key="1">
    <source>
        <dbReference type="SAM" id="Phobius"/>
    </source>
</evidence>
<sequence length="145" mass="16358">MNLIKKMVVGYSSLLEKGSKSILTGFKVILFILFVFGVSVLVVYPLWFLADKSPASYSQFVKITIIVVVISYILFKIVSVIKSGGFIYFLTTYLIPFFTKIFKIALLISTILLTIYLYSSSLLLGVLSTTFLLFIYGIIKFGFKK</sequence>